<reference evidence="2 3" key="1">
    <citation type="submission" date="2019-06" db="EMBL/GenBank/DDBJ databases">
        <title>Draft genome sequence of the filamentous fungus Phialemoniopsis curvata isolated from diesel fuel.</title>
        <authorList>
            <person name="Varaljay V.A."/>
            <person name="Lyon W.J."/>
            <person name="Crouch A.L."/>
            <person name="Drake C.E."/>
            <person name="Hollomon J.M."/>
            <person name="Nadeau L.J."/>
            <person name="Nunn H.S."/>
            <person name="Stevenson B.S."/>
            <person name="Bojanowski C.L."/>
            <person name="Crookes-Goodson W.J."/>
        </authorList>
    </citation>
    <scope>NUCLEOTIDE SEQUENCE [LARGE SCALE GENOMIC DNA]</scope>
    <source>
        <strain evidence="2 3">D216</strain>
    </source>
</reference>
<keyword evidence="3" id="KW-1185">Reference proteome</keyword>
<dbReference type="PANTHER" id="PTHR37784">
    <property type="entry name" value="PROTEIN MSN1"/>
    <property type="match status" value="1"/>
</dbReference>
<gene>
    <name evidence="2" type="ORF">E0L32_004393</name>
</gene>
<dbReference type="STRING" id="1093900.A0A507B6V2"/>
<dbReference type="AlphaFoldDB" id="A0A507B6V2"/>
<evidence type="ECO:0000313" key="2">
    <source>
        <dbReference type="EMBL" id="TPX15413.1"/>
    </source>
</evidence>
<dbReference type="GO" id="GO:0060963">
    <property type="term" value="P:positive regulation of ribosomal protein gene transcription by RNA polymerase II"/>
    <property type="evidence" value="ECO:0007669"/>
    <property type="project" value="TreeGrafter"/>
</dbReference>
<proteinExistence type="predicted"/>
<dbReference type="InterPro" id="IPR052146">
    <property type="entry name" value="HOT1"/>
</dbReference>
<organism evidence="2 3">
    <name type="scientific">Thyridium curvatum</name>
    <dbReference type="NCBI Taxonomy" id="1093900"/>
    <lineage>
        <taxon>Eukaryota</taxon>
        <taxon>Fungi</taxon>
        <taxon>Dikarya</taxon>
        <taxon>Ascomycota</taxon>
        <taxon>Pezizomycotina</taxon>
        <taxon>Sordariomycetes</taxon>
        <taxon>Sordariomycetidae</taxon>
        <taxon>Thyridiales</taxon>
        <taxon>Thyridiaceae</taxon>
        <taxon>Thyridium</taxon>
    </lineage>
</organism>
<accession>A0A507B6V2</accession>
<dbReference type="Pfam" id="PF12550">
    <property type="entry name" value="GCR1_C"/>
    <property type="match status" value="1"/>
</dbReference>
<evidence type="ECO:0000259" key="1">
    <source>
        <dbReference type="Pfam" id="PF12550"/>
    </source>
</evidence>
<dbReference type="OrthoDB" id="428577at2759"/>
<dbReference type="GO" id="GO:0000981">
    <property type="term" value="F:DNA-binding transcription factor activity, RNA polymerase II-specific"/>
    <property type="evidence" value="ECO:0007669"/>
    <property type="project" value="TreeGrafter"/>
</dbReference>
<dbReference type="Proteomes" id="UP000319257">
    <property type="component" value="Unassembled WGS sequence"/>
</dbReference>
<dbReference type="EMBL" id="SKBQ01000021">
    <property type="protein sequence ID" value="TPX15413.1"/>
    <property type="molecule type" value="Genomic_DNA"/>
</dbReference>
<protein>
    <recommendedName>
        <fullName evidence="1">Transcription activator GCR1-like domain-containing protein</fullName>
    </recommendedName>
</protein>
<dbReference type="PANTHER" id="PTHR37784:SF4">
    <property type="entry name" value="TRANSCRIPTION FACTOR-LIKE PROTEIN EUC1"/>
    <property type="match status" value="1"/>
</dbReference>
<dbReference type="GeneID" id="41971840"/>
<dbReference type="RefSeq" id="XP_030997124.1">
    <property type="nucleotide sequence ID" value="XM_031138799.1"/>
</dbReference>
<dbReference type="GO" id="GO:0000978">
    <property type="term" value="F:RNA polymerase II cis-regulatory region sequence-specific DNA binding"/>
    <property type="evidence" value="ECO:0007669"/>
    <property type="project" value="TreeGrafter"/>
</dbReference>
<feature type="domain" description="Transcription activator GCR1-like" evidence="1">
    <location>
        <begin position="29"/>
        <end position="102"/>
    </location>
</feature>
<evidence type="ECO:0000313" key="3">
    <source>
        <dbReference type="Proteomes" id="UP000319257"/>
    </source>
</evidence>
<name>A0A507B6V2_9PEZI</name>
<dbReference type="InParanoid" id="A0A507B6V2"/>
<sequence length="151" mass="16699">MHSANGYQATRLQVISTEDGGPPTVIYGSASTVKDVWAEYRHGIDGQPSIQSLDAAWGPRWRPEPRGRTWYSRRKIIWDKIKELIYDGLSEEAAVAEIEGLRGGRSMNWLMNILQNDRKEVKASWRAAAAAATAAKETNGAVLTQANEQAS</sequence>
<dbReference type="InterPro" id="IPR022210">
    <property type="entry name" value="TF_GCR1-like"/>
</dbReference>
<comment type="caution">
    <text evidence="2">The sequence shown here is derived from an EMBL/GenBank/DDBJ whole genome shotgun (WGS) entry which is preliminary data.</text>
</comment>